<dbReference type="InterPro" id="IPR006048">
    <property type="entry name" value="A-amylase/branching_C"/>
</dbReference>
<evidence type="ECO:0000256" key="2">
    <source>
        <dbReference type="ARBA" id="ARBA00001913"/>
    </source>
</evidence>
<dbReference type="EC" id="3.2.1.1" evidence="4"/>
<evidence type="ECO:0000256" key="1">
    <source>
        <dbReference type="ARBA" id="ARBA00000548"/>
    </source>
</evidence>
<evidence type="ECO:0000256" key="4">
    <source>
        <dbReference type="ARBA" id="ARBA00012595"/>
    </source>
</evidence>
<evidence type="ECO:0000256" key="6">
    <source>
        <dbReference type="ARBA" id="ARBA00022801"/>
    </source>
</evidence>
<evidence type="ECO:0000256" key="9">
    <source>
        <dbReference type="ARBA" id="ARBA00023295"/>
    </source>
</evidence>
<protein>
    <recommendedName>
        <fullName evidence="4">alpha-amylase</fullName>
        <ecNumber evidence="4">3.2.1.1</ecNumber>
    </recommendedName>
</protein>
<feature type="domain" description="Alpha-amylase C-terminal" evidence="10">
    <location>
        <begin position="383"/>
        <end position="465"/>
    </location>
</feature>
<name>A0A6J6J3H4_9ZZZZ</name>
<dbReference type="GO" id="GO:0005975">
    <property type="term" value="P:carbohydrate metabolic process"/>
    <property type="evidence" value="ECO:0007669"/>
    <property type="project" value="InterPro"/>
</dbReference>
<dbReference type="SUPFAM" id="SSF51445">
    <property type="entry name" value="(Trans)glycosidases"/>
    <property type="match status" value="1"/>
</dbReference>
<keyword evidence="9" id="KW-0326">Glycosidase</keyword>
<dbReference type="Gene3D" id="3.20.20.80">
    <property type="entry name" value="Glycosidases"/>
    <property type="match status" value="1"/>
</dbReference>
<dbReference type="PANTHER" id="PTHR43447">
    <property type="entry name" value="ALPHA-AMYLASE"/>
    <property type="match status" value="1"/>
</dbReference>
<dbReference type="InterPro" id="IPR006047">
    <property type="entry name" value="GH13_cat_dom"/>
</dbReference>
<dbReference type="PRINTS" id="PR00110">
    <property type="entry name" value="ALPHAAMYLASE"/>
</dbReference>
<reference evidence="12" key="1">
    <citation type="submission" date="2020-05" db="EMBL/GenBank/DDBJ databases">
        <authorList>
            <person name="Chiriac C."/>
            <person name="Salcher M."/>
            <person name="Ghai R."/>
            <person name="Kavagutti S V."/>
        </authorList>
    </citation>
    <scope>NUCLEOTIDE SEQUENCE</scope>
</reference>
<evidence type="ECO:0000256" key="5">
    <source>
        <dbReference type="ARBA" id="ARBA00022723"/>
    </source>
</evidence>
<dbReference type="InterPro" id="IPR006046">
    <property type="entry name" value="Alpha_amylase"/>
</dbReference>
<dbReference type="Gene3D" id="2.60.40.1180">
    <property type="entry name" value="Golgi alpha-mannosidase II"/>
    <property type="match status" value="1"/>
</dbReference>
<evidence type="ECO:0000259" key="10">
    <source>
        <dbReference type="SMART" id="SM00632"/>
    </source>
</evidence>
<evidence type="ECO:0000259" key="11">
    <source>
        <dbReference type="SMART" id="SM00642"/>
    </source>
</evidence>
<dbReference type="Pfam" id="PF02806">
    <property type="entry name" value="Alpha-amylase_C"/>
    <property type="match status" value="1"/>
</dbReference>
<keyword evidence="7" id="KW-0106">Calcium</keyword>
<evidence type="ECO:0000256" key="7">
    <source>
        <dbReference type="ARBA" id="ARBA00022837"/>
    </source>
</evidence>
<accession>A0A6J6J3H4</accession>
<sequence>MKRIGLISKALVLLIALTGCSANESKSDVGIQLFMFNWNSVAAECEQSLGPAGFSWALVSPPQEHINQGQWWVQYQPVSYRIESRLGSREEFKDMVSRCNRVGVDIIADAVINHMSGSSYGTGWAGSEYEKYNYPEIYTAENFHNCGLSENNQIVNYADRAQVQTCELLGLSDLDTGSKVVQERIVAYLKDLISLGVAGFRIDAAKHIAAEDLEAIFAALPAGTRIMHEVIRGGGEDVQPEEYMPTGELWEFSFSRLMTSFDIESVPNLKESFELGYFIESEKAISFVTNHDTERNGNALSPMSDPVTFQLASIFMLASDYGTPMLYSGYSFSDYDQAPPLGVEGEVLDATCGADPGWNCQQRDQSIIQMIDWRTKTINLPTTNFMHKESYSSWSKGELGFFAINAAKKELSMSFQTSLPQGTYCNILLLNEDETTCPGSEIQVGQDGLVQLKLLPQSAVALIGN</sequence>
<dbReference type="GO" id="GO:0004556">
    <property type="term" value="F:alpha-amylase activity"/>
    <property type="evidence" value="ECO:0007669"/>
    <property type="project" value="UniProtKB-EC"/>
</dbReference>
<comment type="similarity">
    <text evidence="3">Belongs to the glycosyl hydrolase 13 family.</text>
</comment>
<dbReference type="SMART" id="SM00632">
    <property type="entry name" value="Aamy_C"/>
    <property type="match status" value="1"/>
</dbReference>
<dbReference type="SUPFAM" id="SSF51011">
    <property type="entry name" value="Glycosyl hydrolase domain"/>
    <property type="match status" value="1"/>
</dbReference>
<dbReference type="PROSITE" id="PS51257">
    <property type="entry name" value="PROKAR_LIPOPROTEIN"/>
    <property type="match status" value="1"/>
</dbReference>
<dbReference type="InterPro" id="IPR013780">
    <property type="entry name" value="Glyco_hydro_b"/>
</dbReference>
<evidence type="ECO:0000256" key="8">
    <source>
        <dbReference type="ARBA" id="ARBA00023277"/>
    </source>
</evidence>
<dbReference type="AlphaFoldDB" id="A0A6J6J3H4"/>
<dbReference type="CDD" id="cd11317">
    <property type="entry name" value="AmyAc_bac_euk_AmyA"/>
    <property type="match status" value="1"/>
</dbReference>
<evidence type="ECO:0000313" key="12">
    <source>
        <dbReference type="EMBL" id="CAB4631370.1"/>
    </source>
</evidence>
<comment type="cofactor">
    <cofactor evidence="2">
        <name>Ca(2+)</name>
        <dbReference type="ChEBI" id="CHEBI:29108"/>
    </cofactor>
</comment>
<gene>
    <name evidence="12" type="ORF">UFOPK2131_00305</name>
</gene>
<dbReference type="SMART" id="SM00642">
    <property type="entry name" value="Aamy"/>
    <property type="match status" value="1"/>
</dbReference>
<evidence type="ECO:0000256" key="3">
    <source>
        <dbReference type="ARBA" id="ARBA00008061"/>
    </source>
</evidence>
<feature type="domain" description="Glycosyl hydrolase family 13 catalytic" evidence="11">
    <location>
        <begin position="28"/>
        <end position="374"/>
    </location>
</feature>
<organism evidence="12">
    <name type="scientific">freshwater metagenome</name>
    <dbReference type="NCBI Taxonomy" id="449393"/>
    <lineage>
        <taxon>unclassified sequences</taxon>
        <taxon>metagenomes</taxon>
        <taxon>ecological metagenomes</taxon>
    </lineage>
</organism>
<comment type="catalytic activity">
    <reaction evidence="1">
        <text>Endohydrolysis of (1-&gt;4)-alpha-D-glucosidic linkages in polysaccharides containing three or more (1-&gt;4)-alpha-linked D-glucose units.</text>
        <dbReference type="EC" id="3.2.1.1"/>
    </reaction>
</comment>
<dbReference type="Pfam" id="PF00128">
    <property type="entry name" value="Alpha-amylase"/>
    <property type="match status" value="1"/>
</dbReference>
<dbReference type="GO" id="GO:0046872">
    <property type="term" value="F:metal ion binding"/>
    <property type="evidence" value="ECO:0007669"/>
    <property type="project" value="UniProtKB-KW"/>
</dbReference>
<dbReference type="InterPro" id="IPR031319">
    <property type="entry name" value="A-amylase_C"/>
</dbReference>
<proteinExistence type="inferred from homology"/>
<dbReference type="EMBL" id="CAEZVT010000016">
    <property type="protein sequence ID" value="CAB4631370.1"/>
    <property type="molecule type" value="Genomic_DNA"/>
</dbReference>
<dbReference type="InterPro" id="IPR017853">
    <property type="entry name" value="GH"/>
</dbReference>
<keyword evidence="8" id="KW-0119">Carbohydrate metabolism</keyword>
<keyword evidence="6" id="KW-0378">Hydrolase</keyword>
<keyword evidence="5" id="KW-0479">Metal-binding</keyword>